<dbReference type="PANTHER" id="PTHR10655:SF17">
    <property type="entry name" value="LYSOPHOSPHOLIPASE-LIKE PROTEIN 1"/>
    <property type="match status" value="1"/>
</dbReference>
<protein>
    <submittedName>
        <fullName evidence="4">Carboxylesterase 2</fullName>
        <ecNumber evidence="4">3.1.1.1</ecNumber>
    </submittedName>
</protein>
<dbReference type="Pfam" id="PF02230">
    <property type="entry name" value="Abhydrolase_2"/>
    <property type="match status" value="1"/>
</dbReference>
<proteinExistence type="inferred from homology"/>
<dbReference type="PANTHER" id="PTHR10655">
    <property type="entry name" value="LYSOPHOSPHOLIPASE-RELATED"/>
    <property type="match status" value="1"/>
</dbReference>
<dbReference type="AlphaFoldDB" id="A0A1J5TFB4"/>
<dbReference type="EMBL" id="MLJW01000001">
    <property type="protein sequence ID" value="OIR19658.1"/>
    <property type="molecule type" value="Genomic_DNA"/>
</dbReference>
<organism evidence="4">
    <name type="scientific">mine drainage metagenome</name>
    <dbReference type="NCBI Taxonomy" id="410659"/>
    <lineage>
        <taxon>unclassified sequences</taxon>
        <taxon>metagenomes</taxon>
        <taxon>ecological metagenomes</taxon>
    </lineage>
</organism>
<evidence type="ECO:0000313" key="4">
    <source>
        <dbReference type="EMBL" id="OIR19658.1"/>
    </source>
</evidence>
<reference evidence="4" key="1">
    <citation type="submission" date="2016-10" db="EMBL/GenBank/DDBJ databases">
        <title>Sequence of Gallionella enrichment culture.</title>
        <authorList>
            <person name="Poehlein A."/>
            <person name="Muehling M."/>
            <person name="Daniel R."/>
        </authorList>
    </citation>
    <scope>NUCLEOTIDE SEQUENCE</scope>
</reference>
<dbReference type="InterPro" id="IPR050565">
    <property type="entry name" value="LYPA1-2/EST-like"/>
</dbReference>
<dbReference type="GO" id="GO:0106435">
    <property type="term" value="F:carboxylesterase activity"/>
    <property type="evidence" value="ECO:0007669"/>
    <property type="project" value="UniProtKB-EC"/>
</dbReference>
<name>A0A1J5TFB4_9ZZZZ</name>
<sequence>MASVLPCITLETGNTPRYSIIWLHGLGADGEDFVPIAEELELPAAVRYVFPHAPMRPVTINGGYVMRAWYDILNGAATAEIAANIGRQEDAEGIRASRLLVESLIAQEKQRGIAAKNIYLAGFSQGGAVVLHTGLRHNEPLGGILALSAYLPLPQTLPVEAAASARQTPIFMAHGQDDPVIPHAFGRASAEALLRQGYSLEWHDYRMPHSVCPEEIRDIERWLRQRLSA</sequence>
<dbReference type="SUPFAM" id="SSF53474">
    <property type="entry name" value="alpha/beta-Hydrolases"/>
    <property type="match status" value="1"/>
</dbReference>
<feature type="domain" description="Phospholipase/carboxylesterase/thioesterase" evidence="3">
    <location>
        <begin position="16"/>
        <end position="224"/>
    </location>
</feature>
<evidence type="ECO:0000256" key="1">
    <source>
        <dbReference type="ARBA" id="ARBA00006499"/>
    </source>
</evidence>
<dbReference type="InterPro" id="IPR003140">
    <property type="entry name" value="PLipase/COase/thioEstase"/>
</dbReference>
<dbReference type="EC" id="3.1.1.1" evidence="4"/>
<evidence type="ECO:0000256" key="2">
    <source>
        <dbReference type="ARBA" id="ARBA00022801"/>
    </source>
</evidence>
<dbReference type="Gene3D" id="3.40.50.1820">
    <property type="entry name" value="alpha/beta hydrolase"/>
    <property type="match status" value="1"/>
</dbReference>
<dbReference type="InterPro" id="IPR029058">
    <property type="entry name" value="AB_hydrolase_fold"/>
</dbReference>
<comment type="similarity">
    <text evidence="1">Belongs to the AB hydrolase superfamily. AB hydrolase 2 family.</text>
</comment>
<keyword evidence="2 4" id="KW-0378">Hydrolase</keyword>
<gene>
    <name evidence="4" type="primary">estB_1</name>
    <name evidence="4" type="ORF">GALL_05400</name>
</gene>
<comment type="caution">
    <text evidence="4">The sequence shown here is derived from an EMBL/GenBank/DDBJ whole genome shotgun (WGS) entry which is preliminary data.</text>
</comment>
<evidence type="ECO:0000259" key="3">
    <source>
        <dbReference type="Pfam" id="PF02230"/>
    </source>
</evidence>
<accession>A0A1J5TFB4</accession>